<proteinExistence type="predicted"/>
<organism evidence="2 3">
    <name type="scientific">Microbacterium allomyrinae</name>
    <dbReference type="NCBI Taxonomy" id="2830666"/>
    <lineage>
        <taxon>Bacteria</taxon>
        <taxon>Bacillati</taxon>
        <taxon>Actinomycetota</taxon>
        <taxon>Actinomycetes</taxon>
        <taxon>Micrococcales</taxon>
        <taxon>Microbacteriaceae</taxon>
        <taxon>Microbacterium</taxon>
    </lineage>
</organism>
<comment type="caution">
    <text evidence="2">The sequence shown here is derived from an EMBL/GenBank/DDBJ whole genome shotgun (WGS) entry which is preliminary data.</text>
</comment>
<dbReference type="EMBL" id="JAGTTN010000010">
    <property type="protein sequence ID" value="MCC2034125.1"/>
    <property type="molecule type" value="Genomic_DNA"/>
</dbReference>
<keyword evidence="1" id="KW-0812">Transmembrane</keyword>
<evidence type="ECO:0000313" key="3">
    <source>
        <dbReference type="Proteomes" id="UP001139354"/>
    </source>
</evidence>
<evidence type="ECO:0000313" key="2">
    <source>
        <dbReference type="EMBL" id="MCC2034125.1"/>
    </source>
</evidence>
<accession>A0A9X1S5R6</accession>
<name>A0A9X1S5R6_9MICO</name>
<protein>
    <submittedName>
        <fullName evidence="2">Uncharacterized protein</fullName>
    </submittedName>
</protein>
<evidence type="ECO:0000256" key="1">
    <source>
        <dbReference type="SAM" id="Phobius"/>
    </source>
</evidence>
<keyword evidence="3" id="KW-1185">Reference proteome</keyword>
<sequence length="111" mass="12033">MSLTLDCRDGQHLACAESGGCCCECHELHTREAPLTEQERIDLAHDWALLVWGEPQPNEDETPSARHAAQPRGLARLMSDPTWRLNLAAAGGCVAGMVAVTIAVLAWTVTR</sequence>
<keyword evidence="1" id="KW-0472">Membrane</keyword>
<dbReference type="Proteomes" id="UP001139354">
    <property type="component" value="Unassembled WGS sequence"/>
</dbReference>
<keyword evidence="1" id="KW-1133">Transmembrane helix</keyword>
<gene>
    <name evidence="2" type="ORF">KEC57_18205</name>
</gene>
<reference evidence="2" key="1">
    <citation type="submission" date="2021-04" db="EMBL/GenBank/DDBJ databases">
        <title>Microbacterium tenobrionis sp. nov. and Microbacterium allomyrinae sp. nov., isolated from larvae of Tenobrio molitor and Allomyrina dichotoma, respectively.</title>
        <authorList>
            <person name="Lee S.D."/>
        </authorList>
    </citation>
    <scope>NUCLEOTIDE SEQUENCE</scope>
    <source>
        <strain evidence="2">BWT-G7</strain>
    </source>
</reference>
<dbReference type="RefSeq" id="WP_229386125.1">
    <property type="nucleotide sequence ID" value="NZ_JAGTTN010000010.1"/>
</dbReference>
<feature type="transmembrane region" description="Helical" evidence="1">
    <location>
        <begin position="85"/>
        <end position="109"/>
    </location>
</feature>
<dbReference type="AlphaFoldDB" id="A0A9X1S5R6"/>